<dbReference type="InterPro" id="IPR000719">
    <property type="entry name" value="Prot_kinase_dom"/>
</dbReference>
<dbReference type="GeneID" id="25268248"/>
<protein>
    <recommendedName>
        <fullName evidence="2">Protein kinase domain-containing protein</fullName>
    </recommendedName>
</protein>
<dbReference type="AlphaFoldDB" id="U6GHA0"/>
<feature type="domain" description="Protein kinase" evidence="2">
    <location>
        <begin position="175"/>
        <end position="482"/>
    </location>
</feature>
<dbReference type="OrthoDB" id="346820at2759"/>
<proteinExistence type="predicted"/>
<sequence>MSAEPEHAAGEADADVSTQSENVGSVSLESIQGESSLPSSRRFAFPAALAAALVLVVGFLLKNQLVPLSVLPGVSPGSPDGPSSEYDEWGLPLLAHFEETLTPTLKHGKDAISEAAVEAYTDEFAFPVVPLQLQGIVAAALSSGQADSLLGLTVNLEDVKRLTPSEEGKPVPRNLYISNVVGFDSGGILVEAQEDETQRIFTMRIRMVYAQTAAKFPDNASFVQAVRSLDQFDEEVAIHVCQGVQHLQQFSSQGIAVPEYTANISGAQEATLVSDYYVFGRVQLLERLQGNLMSLDLQSQVISRSKEYIASRLLLIVLKLQRAGVGITNLDWNTMQVRFDGSFVVETFHSSGPFGSALGVFAVLIPHRVEPQLALSYAKSQHSDHPVTFQPDSALWILGTLLYELFTNGELPYGSDECTDMEQAKQLAEQLLANQTRSDSLLSRLEGADVPPRWRSLILRLLEPDSAHRITSLGIVKEFPDLTRQISTESRE</sequence>
<keyword evidence="4" id="KW-1185">Reference proteome</keyword>
<reference evidence="3" key="1">
    <citation type="submission" date="2013-10" db="EMBL/GenBank/DDBJ databases">
        <title>Genomic analysis of the causative agents of coccidiosis in chickens.</title>
        <authorList>
            <person name="Reid A.J."/>
            <person name="Blake D."/>
            <person name="Billington K."/>
            <person name="Browne H."/>
            <person name="Dunn M."/>
            <person name="Hung S."/>
            <person name="Kawahara F."/>
            <person name="Miranda-Saavedra D."/>
            <person name="Mourier T."/>
            <person name="Nagra H."/>
            <person name="Otto T.D."/>
            <person name="Rawlings N."/>
            <person name="Sanchez A."/>
            <person name="Sanders M."/>
            <person name="Subramaniam C."/>
            <person name="Tay Y."/>
            <person name="Dear P."/>
            <person name="Doerig C."/>
            <person name="Gruber A."/>
            <person name="Parkinson J."/>
            <person name="Shirley M."/>
            <person name="Wan K.L."/>
            <person name="Berriman M."/>
            <person name="Tomley F."/>
            <person name="Pain A."/>
        </authorList>
    </citation>
    <scope>NUCLEOTIDE SEQUENCE [LARGE SCALE GENOMIC DNA]</scope>
    <source>
        <strain evidence="3">Houghton</strain>
    </source>
</reference>
<evidence type="ECO:0000313" key="4">
    <source>
        <dbReference type="Proteomes" id="UP000018050"/>
    </source>
</evidence>
<dbReference type="Proteomes" id="UP000018050">
    <property type="component" value="Unassembled WGS sequence"/>
</dbReference>
<evidence type="ECO:0000259" key="2">
    <source>
        <dbReference type="PROSITE" id="PS50011"/>
    </source>
</evidence>
<reference evidence="3" key="2">
    <citation type="submission" date="2013-10" db="EMBL/GenBank/DDBJ databases">
        <authorList>
            <person name="Aslett M."/>
        </authorList>
    </citation>
    <scope>NUCLEOTIDE SEQUENCE [LARGE SCALE GENOMIC DNA]</scope>
    <source>
        <strain evidence="3">Houghton</strain>
    </source>
</reference>
<dbReference type="EMBL" id="HG671043">
    <property type="protein sequence ID" value="CDI79525.1"/>
    <property type="molecule type" value="Genomic_DNA"/>
</dbReference>
<dbReference type="SUPFAM" id="SSF56112">
    <property type="entry name" value="Protein kinase-like (PK-like)"/>
    <property type="match status" value="1"/>
</dbReference>
<dbReference type="Gene3D" id="1.10.510.10">
    <property type="entry name" value="Transferase(Phosphotransferase) domain 1"/>
    <property type="match status" value="1"/>
</dbReference>
<accession>U6GHA0</accession>
<dbReference type="InterPro" id="IPR011009">
    <property type="entry name" value="Kinase-like_dom_sf"/>
</dbReference>
<dbReference type="GO" id="GO:0004672">
    <property type="term" value="F:protein kinase activity"/>
    <property type="evidence" value="ECO:0007669"/>
    <property type="project" value="InterPro"/>
</dbReference>
<name>U6GHA0_EIMAC</name>
<dbReference type="VEuPathDB" id="ToxoDB:EAH_00001780"/>
<gene>
    <name evidence="3" type="ORF">EAH_00001780</name>
</gene>
<dbReference type="GO" id="GO:0005524">
    <property type="term" value="F:ATP binding"/>
    <property type="evidence" value="ECO:0007669"/>
    <property type="project" value="InterPro"/>
</dbReference>
<feature type="region of interest" description="Disordered" evidence="1">
    <location>
        <begin position="1"/>
        <end position="27"/>
    </location>
</feature>
<organism evidence="3 4">
    <name type="scientific">Eimeria acervulina</name>
    <name type="common">Coccidian parasite</name>
    <dbReference type="NCBI Taxonomy" id="5801"/>
    <lineage>
        <taxon>Eukaryota</taxon>
        <taxon>Sar</taxon>
        <taxon>Alveolata</taxon>
        <taxon>Apicomplexa</taxon>
        <taxon>Conoidasida</taxon>
        <taxon>Coccidia</taxon>
        <taxon>Eucoccidiorida</taxon>
        <taxon>Eimeriorina</taxon>
        <taxon>Eimeriidae</taxon>
        <taxon>Eimeria</taxon>
    </lineage>
</organism>
<dbReference type="RefSeq" id="XP_013250360.1">
    <property type="nucleotide sequence ID" value="XM_013394906.1"/>
</dbReference>
<feature type="compositionally biased region" description="Basic and acidic residues" evidence="1">
    <location>
        <begin position="1"/>
        <end position="10"/>
    </location>
</feature>
<evidence type="ECO:0000313" key="3">
    <source>
        <dbReference type="EMBL" id="CDI79525.1"/>
    </source>
</evidence>
<dbReference type="PROSITE" id="PS50011">
    <property type="entry name" value="PROTEIN_KINASE_DOM"/>
    <property type="match status" value="1"/>
</dbReference>
<dbReference type="OMA" id="LEMHELY"/>
<feature type="compositionally biased region" description="Polar residues" evidence="1">
    <location>
        <begin position="16"/>
        <end position="27"/>
    </location>
</feature>
<evidence type="ECO:0000256" key="1">
    <source>
        <dbReference type="SAM" id="MobiDB-lite"/>
    </source>
</evidence>